<dbReference type="SMART" id="SM00184">
    <property type="entry name" value="RING"/>
    <property type="match status" value="1"/>
</dbReference>
<dbReference type="GO" id="GO:0008270">
    <property type="term" value="F:zinc ion binding"/>
    <property type="evidence" value="ECO:0007669"/>
    <property type="project" value="UniProtKB-KW"/>
</dbReference>
<reference evidence="11 12" key="1">
    <citation type="submission" date="2019-12" db="EMBL/GenBank/DDBJ databases">
        <authorList>
            <person name="Alioto T."/>
            <person name="Alioto T."/>
            <person name="Gomez Garrido J."/>
        </authorList>
    </citation>
    <scope>NUCLEOTIDE SEQUENCE [LARGE SCALE GENOMIC DNA]</scope>
</reference>
<name>A0A8S0UYE6_OLEEU</name>
<dbReference type="AlphaFoldDB" id="A0A8S0UYE6"/>
<evidence type="ECO:0000256" key="2">
    <source>
        <dbReference type="ARBA" id="ARBA00012483"/>
    </source>
</evidence>
<evidence type="ECO:0000256" key="5">
    <source>
        <dbReference type="ARBA" id="ARBA00022771"/>
    </source>
</evidence>
<dbReference type="InterPro" id="IPR001841">
    <property type="entry name" value="Znf_RING"/>
</dbReference>
<organism evidence="11 12">
    <name type="scientific">Olea europaea subsp. europaea</name>
    <dbReference type="NCBI Taxonomy" id="158383"/>
    <lineage>
        <taxon>Eukaryota</taxon>
        <taxon>Viridiplantae</taxon>
        <taxon>Streptophyta</taxon>
        <taxon>Embryophyta</taxon>
        <taxon>Tracheophyta</taxon>
        <taxon>Spermatophyta</taxon>
        <taxon>Magnoliopsida</taxon>
        <taxon>eudicotyledons</taxon>
        <taxon>Gunneridae</taxon>
        <taxon>Pentapetalae</taxon>
        <taxon>asterids</taxon>
        <taxon>lamiids</taxon>
        <taxon>Lamiales</taxon>
        <taxon>Oleaceae</taxon>
        <taxon>Oleeae</taxon>
        <taxon>Olea</taxon>
    </lineage>
</organism>
<keyword evidence="3" id="KW-0808">Transferase</keyword>
<dbReference type="FunFam" id="3.30.40.10:FF:000504">
    <property type="entry name" value="E3 ubiquitin-protein ligase arkadia"/>
    <property type="match status" value="1"/>
</dbReference>
<evidence type="ECO:0000259" key="10">
    <source>
        <dbReference type="PROSITE" id="PS50089"/>
    </source>
</evidence>
<evidence type="ECO:0000256" key="9">
    <source>
        <dbReference type="SAM" id="MobiDB-lite"/>
    </source>
</evidence>
<feature type="compositionally biased region" description="Polar residues" evidence="9">
    <location>
        <begin position="133"/>
        <end position="147"/>
    </location>
</feature>
<sequence>MAAVAKYRSGASVCCAADFFFILWNKGLIQHYMDGYSGKITARGVVPKKGSGIALKDIAKSTDQSTEFCLRLGCSGRIKYTQITENGSSVKAKCLRPSVHSSNDKKIIENPPRTCPVVTNSKKSGPDSKRKFSSQLDIDPSESSASGETLDPMPSPSRTRTAHHSESRDAKTRKGTMMDAGSSRVTSTIRSRKISNRNSGSCSENNQLDSILPVSESSGLRARNSIIRSRYGLRSLKCNAVSDVIPQSCSTLDSKPNTKDIVKKGNPRGKSISSPGLNQTTAASFAPSTSGISISNPRTNRSWARREGGNGDASVSARRFTNINTTPRRSNQHNENSSSLREPVVRISELPLPGLPVDAGGHNSSQHFSTNVPSIGSSSYSLSSSDGNNLSSVMPVELGITHLMGRMTLQRLNISGIAELLLAIGRLEQDDDLNSEHVSVLGISLLSGLSHYYDQHRDMRLDIDNMSYEELLALEERIGTVSTALSEEELSKCLRKSSYQAISSEVRDTGSLEDDNDTKCCICQEEYEFGNEIGTLGCQHGYHMACVVQWLRLKNWCPICKVSASPSQRS</sequence>
<evidence type="ECO:0000256" key="6">
    <source>
        <dbReference type="ARBA" id="ARBA00022786"/>
    </source>
</evidence>
<keyword evidence="4" id="KW-0479">Metal-binding</keyword>
<dbReference type="InterPro" id="IPR013083">
    <property type="entry name" value="Znf_RING/FYVE/PHD"/>
</dbReference>
<dbReference type="OrthoDB" id="8062037at2759"/>
<dbReference type="GO" id="GO:0016874">
    <property type="term" value="F:ligase activity"/>
    <property type="evidence" value="ECO:0007669"/>
    <property type="project" value="UniProtKB-KW"/>
</dbReference>
<keyword evidence="12" id="KW-1185">Reference proteome</keyword>
<keyword evidence="5 8" id="KW-0863">Zinc-finger</keyword>
<feature type="compositionally biased region" description="Polar residues" evidence="9">
    <location>
        <begin position="271"/>
        <end position="302"/>
    </location>
</feature>
<evidence type="ECO:0000256" key="8">
    <source>
        <dbReference type="PROSITE-ProRule" id="PRU00175"/>
    </source>
</evidence>
<dbReference type="Proteomes" id="UP000594638">
    <property type="component" value="Unassembled WGS sequence"/>
</dbReference>
<evidence type="ECO:0000313" key="12">
    <source>
        <dbReference type="Proteomes" id="UP000594638"/>
    </source>
</evidence>
<feature type="compositionally biased region" description="Basic and acidic residues" evidence="9">
    <location>
        <begin position="163"/>
        <end position="172"/>
    </location>
</feature>
<dbReference type="GO" id="GO:0061630">
    <property type="term" value="F:ubiquitin protein ligase activity"/>
    <property type="evidence" value="ECO:0007669"/>
    <property type="project" value="UniProtKB-EC"/>
</dbReference>
<keyword evidence="11" id="KW-0436">Ligase</keyword>
<dbReference type="PANTHER" id="PTHR22937">
    <property type="entry name" value="E3 UBIQUITIN-PROTEIN LIGASE RNF165"/>
    <property type="match status" value="1"/>
</dbReference>
<dbReference type="EC" id="2.3.2.27" evidence="2"/>
<feature type="region of interest" description="Disordered" evidence="9">
    <location>
        <begin position="101"/>
        <end position="207"/>
    </location>
</feature>
<protein>
    <recommendedName>
        <fullName evidence="2">RING-type E3 ubiquitin transferase</fullName>
        <ecNumber evidence="2">2.3.2.27</ecNumber>
    </recommendedName>
</protein>
<dbReference type="PANTHER" id="PTHR22937:SF136">
    <property type="entry name" value="RING-TYPE E3 UBIQUITIN TRANSFERASE"/>
    <property type="match status" value="1"/>
</dbReference>
<dbReference type="EMBL" id="CACTIH010009089">
    <property type="protein sequence ID" value="CAA3023399.1"/>
    <property type="molecule type" value="Genomic_DNA"/>
</dbReference>
<feature type="compositionally biased region" description="Polar residues" evidence="9">
    <location>
        <begin position="196"/>
        <end position="207"/>
    </location>
</feature>
<gene>
    <name evidence="11" type="ORF">OLEA9_A057051</name>
</gene>
<accession>A0A8S0UYE6</accession>
<evidence type="ECO:0000256" key="1">
    <source>
        <dbReference type="ARBA" id="ARBA00000900"/>
    </source>
</evidence>
<evidence type="ECO:0000256" key="4">
    <source>
        <dbReference type="ARBA" id="ARBA00022723"/>
    </source>
</evidence>
<feature type="domain" description="RING-type" evidence="10">
    <location>
        <begin position="520"/>
        <end position="561"/>
    </location>
</feature>
<evidence type="ECO:0000256" key="7">
    <source>
        <dbReference type="ARBA" id="ARBA00022833"/>
    </source>
</evidence>
<dbReference type="PROSITE" id="PS50089">
    <property type="entry name" value="ZF_RING_2"/>
    <property type="match status" value="1"/>
</dbReference>
<comment type="caution">
    <text evidence="11">The sequence shown here is derived from an EMBL/GenBank/DDBJ whole genome shotgun (WGS) entry which is preliminary data.</text>
</comment>
<evidence type="ECO:0000313" key="11">
    <source>
        <dbReference type="EMBL" id="CAA3023399.1"/>
    </source>
</evidence>
<dbReference type="Gramene" id="OE9A057051T6">
    <property type="protein sequence ID" value="OE9A057051C6"/>
    <property type="gene ID" value="OE9A057051"/>
</dbReference>
<dbReference type="Gene3D" id="3.30.40.10">
    <property type="entry name" value="Zinc/RING finger domain, C3HC4 (zinc finger)"/>
    <property type="match status" value="1"/>
</dbReference>
<keyword evidence="6" id="KW-0833">Ubl conjugation pathway</keyword>
<dbReference type="Pfam" id="PF13639">
    <property type="entry name" value="zf-RING_2"/>
    <property type="match status" value="1"/>
</dbReference>
<dbReference type="SUPFAM" id="SSF57850">
    <property type="entry name" value="RING/U-box"/>
    <property type="match status" value="1"/>
</dbReference>
<keyword evidence="7" id="KW-0862">Zinc</keyword>
<evidence type="ECO:0000256" key="3">
    <source>
        <dbReference type="ARBA" id="ARBA00022679"/>
    </source>
</evidence>
<proteinExistence type="predicted"/>
<feature type="compositionally biased region" description="Polar residues" evidence="9">
    <location>
        <begin position="362"/>
        <end position="373"/>
    </location>
</feature>
<feature type="region of interest" description="Disordered" evidence="9">
    <location>
        <begin position="252"/>
        <end position="381"/>
    </location>
</feature>
<comment type="catalytic activity">
    <reaction evidence="1">
        <text>S-ubiquitinyl-[E2 ubiquitin-conjugating enzyme]-L-cysteine + [acceptor protein]-L-lysine = [E2 ubiquitin-conjugating enzyme]-L-cysteine + N(6)-ubiquitinyl-[acceptor protein]-L-lysine.</text>
        <dbReference type="EC" id="2.3.2.27"/>
    </reaction>
</comment>
<dbReference type="InterPro" id="IPR045191">
    <property type="entry name" value="MBR1/2-like"/>
</dbReference>
<feature type="compositionally biased region" description="Polar residues" evidence="9">
    <location>
        <begin position="319"/>
        <end position="340"/>
    </location>
</feature>